<comment type="caution">
    <text evidence="2">The sequence shown here is derived from an EMBL/GenBank/DDBJ whole genome shotgun (WGS) entry which is preliminary data.</text>
</comment>
<feature type="region of interest" description="Disordered" evidence="1">
    <location>
        <begin position="100"/>
        <end position="121"/>
    </location>
</feature>
<gene>
    <name evidence="2" type="ORF">ACFPZ3_26160</name>
</gene>
<reference evidence="3" key="1">
    <citation type="journal article" date="2019" name="Int. J. Syst. Evol. Microbiol.">
        <title>The Global Catalogue of Microorganisms (GCM) 10K type strain sequencing project: providing services to taxonomists for standard genome sequencing and annotation.</title>
        <authorList>
            <consortium name="The Broad Institute Genomics Platform"/>
            <consortium name="The Broad Institute Genome Sequencing Center for Infectious Disease"/>
            <person name="Wu L."/>
            <person name="Ma J."/>
        </authorList>
    </citation>
    <scope>NUCLEOTIDE SEQUENCE [LARGE SCALE GENOMIC DNA]</scope>
    <source>
        <strain evidence="3">CCUG 53903</strain>
    </source>
</reference>
<evidence type="ECO:0000256" key="1">
    <source>
        <dbReference type="SAM" id="MobiDB-lite"/>
    </source>
</evidence>
<keyword evidence="3" id="KW-1185">Reference proteome</keyword>
<name>A0ABW1CR59_9ACTN</name>
<organism evidence="2 3">
    <name type="scientific">Nonomuraea insulae</name>
    <dbReference type="NCBI Taxonomy" id="1616787"/>
    <lineage>
        <taxon>Bacteria</taxon>
        <taxon>Bacillati</taxon>
        <taxon>Actinomycetota</taxon>
        <taxon>Actinomycetes</taxon>
        <taxon>Streptosporangiales</taxon>
        <taxon>Streptosporangiaceae</taxon>
        <taxon>Nonomuraea</taxon>
    </lineage>
</organism>
<evidence type="ECO:0000313" key="2">
    <source>
        <dbReference type="EMBL" id="MFC5827363.1"/>
    </source>
</evidence>
<protein>
    <submittedName>
        <fullName evidence="2">Uncharacterized protein</fullName>
    </submittedName>
</protein>
<dbReference type="EMBL" id="JBHSPA010000029">
    <property type="protein sequence ID" value="MFC5827363.1"/>
    <property type="molecule type" value="Genomic_DNA"/>
</dbReference>
<sequence>MLFLPRLLNRNRVTAALASALDVPSALPPEIRRRGLPAQIHAFIRQNLGDARLTPDAIAAAHHISLRYPHKLFTPKDLPSPAGSASAACSSAGVTWPIPGWPATRSPRSPPGGWPNLAPSR</sequence>
<proteinExistence type="predicted"/>
<evidence type="ECO:0000313" key="3">
    <source>
        <dbReference type="Proteomes" id="UP001596058"/>
    </source>
</evidence>
<dbReference type="RefSeq" id="WP_379516870.1">
    <property type="nucleotide sequence ID" value="NZ_JBHSPA010000029.1"/>
</dbReference>
<accession>A0ABW1CR59</accession>
<dbReference type="Proteomes" id="UP001596058">
    <property type="component" value="Unassembled WGS sequence"/>
</dbReference>